<proteinExistence type="predicted"/>
<gene>
    <name evidence="3" type="ORF">GBJ98_10305</name>
    <name evidence="4" type="ORF">GBK06_09885</name>
</gene>
<dbReference type="GO" id="GO:0005694">
    <property type="term" value="C:chromosome"/>
    <property type="evidence" value="ECO:0007669"/>
    <property type="project" value="TreeGrafter"/>
</dbReference>
<evidence type="ECO:0000313" key="5">
    <source>
        <dbReference type="Proteomes" id="UP000481350"/>
    </source>
</evidence>
<dbReference type="EMBL" id="WDZP01000030">
    <property type="protein sequence ID" value="KAB6916410.1"/>
    <property type="molecule type" value="Genomic_DNA"/>
</dbReference>
<feature type="domain" description="ParB-like N-terminal" evidence="2">
    <location>
        <begin position="26"/>
        <end position="117"/>
    </location>
</feature>
<feature type="compositionally biased region" description="Pro residues" evidence="1">
    <location>
        <begin position="1"/>
        <end position="10"/>
    </location>
</feature>
<evidence type="ECO:0000313" key="3">
    <source>
        <dbReference type="EMBL" id="KAB6910740.1"/>
    </source>
</evidence>
<dbReference type="GO" id="GO:0007059">
    <property type="term" value="P:chromosome segregation"/>
    <property type="evidence" value="ECO:0007669"/>
    <property type="project" value="TreeGrafter"/>
</dbReference>
<dbReference type="EMBL" id="WDZO01000034">
    <property type="protein sequence ID" value="KAB6910740.1"/>
    <property type="molecule type" value="Genomic_DNA"/>
</dbReference>
<dbReference type="Pfam" id="PF02195">
    <property type="entry name" value="ParB_N"/>
    <property type="match status" value="1"/>
</dbReference>
<dbReference type="Proteomes" id="UP000491334">
    <property type="component" value="Unassembled WGS sequence"/>
</dbReference>
<dbReference type="SMART" id="SM00470">
    <property type="entry name" value="ParB"/>
    <property type="match status" value="1"/>
</dbReference>
<evidence type="ECO:0000256" key="1">
    <source>
        <dbReference type="SAM" id="MobiDB-lite"/>
    </source>
</evidence>
<dbReference type="Proteomes" id="UP000481350">
    <property type="component" value="Unassembled WGS sequence"/>
</dbReference>
<comment type="caution">
    <text evidence="3">The sequence shown here is derived from an EMBL/GenBank/DDBJ whole genome shotgun (WGS) entry which is preliminary data.</text>
</comment>
<evidence type="ECO:0000259" key="2">
    <source>
        <dbReference type="SMART" id="SM00470"/>
    </source>
</evidence>
<dbReference type="InterPro" id="IPR050336">
    <property type="entry name" value="Chromosome_partition/occlusion"/>
</dbReference>
<name>A0A6I1BT66_BIFLN</name>
<evidence type="ECO:0000313" key="6">
    <source>
        <dbReference type="Proteomes" id="UP000491334"/>
    </source>
</evidence>
<dbReference type="InterPro" id="IPR036086">
    <property type="entry name" value="ParB/Sulfiredoxin_sf"/>
</dbReference>
<dbReference type="AlphaFoldDB" id="A0A6I1BT66"/>
<reference evidence="5 6" key="1">
    <citation type="journal article" date="2019" name="Nat. Med.">
        <title>A library of human gut bacterial isolates paired with longitudinal multiomics data enables mechanistic microbiome research.</title>
        <authorList>
            <person name="Poyet M."/>
            <person name="Groussin M."/>
            <person name="Gibbons S.M."/>
            <person name="Avila-Pacheco J."/>
            <person name="Jiang X."/>
            <person name="Kearney S.M."/>
            <person name="Perrotta A.R."/>
            <person name="Berdy B."/>
            <person name="Zhao S."/>
            <person name="Lieberman T.D."/>
            <person name="Swanson P.K."/>
            <person name="Smith M."/>
            <person name="Roesemann S."/>
            <person name="Alexander J.E."/>
            <person name="Rich S.A."/>
            <person name="Livny J."/>
            <person name="Vlamakis H."/>
            <person name="Clish C."/>
            <person name="Bullock K."/>
            <person name="Deik A."/>
            <person name="Scott J."/>
            <person name="Pierce K.A."/>
            <person name="Xavier R.J."/>
            <person name="Alm E.J."/>
        </authorList>
    </citation>
    <scope>NUCLEOTIDE SEQUENCE [LARGE SCALE GENOMIC DNA]</scope>
    <source>
        <strain evidence="3 5">BIOML-A283</strain>
        <strain evidence="4 6">BIOML-A284</strain>
    </source>
</reference>
<accession>A0A6I1BT66</accession>
<dbReference type="Gene3D" id="3.90.1530.10">
    <property type="entry name" value="Conserved hypothetical protein from pyrococcus furiosus pfu- 392566-001, ParB domain"/>
    <property type="match status" value="1"/>
</dbReference>
<dbReference type="PANTHER" id="PTHR33375:SF1">
    <property type="entry name" value="CHROMOSOME-PARTITIONING PROTEIN PARB-RELATED"/>
    <property type="match status" value="1"/>
</dbReference>
<feature type="region of interest" description="Disordered" evidence="1">
    <location>
        <begin position="1"/>
        <end position="21"/>
    </location>
</feature>
<dbReference type="InterPro" id="IPR003115">
    <property type="entry name" value="ParB_N"/>
</dbReference>
<dbReference type="SUPFAM" id="SSF110849">
    <property type="entry name" value="ParB/Sulfiredoxin"/>
    <property type="match status" value="1"/>
</dbReference>
<dbReference type="PANTHER" id="PTHR33375">
    <property type="entry name" value="CHROMOSOME-PARTITIONING PROTEIN PARB-RELATED"/>
    <property type="match status" value="1"/>
</dbReference>
<organism evidence="3 5">
    <name type="scientific">Bifidobacterium longum</name>
    <dbReference type="NCBI Taxonomy" id="216816"/>
    <lineage>
        <taxon>Bacteria</taxon>
        <taxon>Bacillati</taxon>
        <taxon>Actinomycetota</taxon>
        <taxon>Actinomycetes</taxon>
        <taxon>Bifidobacteriales</taxon>
        <taxon>Bifidobacteriaceae</taxon>
        <taxon>Bifidobacterium</taxon>
    </lineage>
</organism>
<dbReference type="GO" id="GO:0045881">
    <property type="term" value="P:positive regulation of sporulation resulting in formation of a cellular spore"/>
    <property type="evidence" value="ECO:0007669"/>
    <property type="project" value="TreeGrafter"/>
</dbReference>
<sequence length="213" mass="23223">MAAVPLPPNLTTPSRTRGNGAIMPNLKVETFKISDLSTYHKNPRRGDVDAIAESLKARGQYRPIVVNIGTHASHDYEILAGNHTYLAAKKLGWKTIQATTVDVDDDQAAQIVLADNRLADLGGYDDETLSALLSDVSSLDGLGWSQDDVDELAAALEPERDDSEVEDVEVPDDAPQRVKRGEIWVLGEHRLMCGDSTKPEDRQILVVVATPEV</sequence>
<evidence type="ECO:0000313" key="4">
    <source>
        <dbReference type="EMBL" id="KAB6916410.1"/>
    </source>
</evidence>
<protein>
    <recommendedName>
        <fullName evidence="2">ParB-like N-terminal domain-containing protein</fullName>
    </recommendedName>
</protein>